<comment type="caution">
    <text evidence="2">The sequence shown here is derived from an EMBL/GenBank/DDBJ whole genome shotgun (WGS) entry which is preliminary data.</text>
</comment>
<feature type="region of interest" description="Disordered" evidence="1">
    <location>
        <begin position="1"/>
        <end position="21"/>
    </location>
</feature>
<evidence type="ECO:0000313" key="2">
    <source>
        <dbReference type="EMBL" id="ONH49918.1"/>
    </source>
</evidence>
<dbReference type="InterPro" id="IPR023393">
    <property type="entry name" value="START-like_dom_sf"/>
</dbReference>
<dbReference type="EMBL" id="MNPW01000020">
    <property type="protein sequence ID" value="ONH49918.1"/>
    <property type="molecule type" value="Genomic_DNA"/>
</dbReference>
<dbReference type="SUPFAM" id="SSF55961">
    <property type="entry name" value="Bet v1-like"/>
    <property type="match status" value="1"/>
</dbReference>
<gene>
    <name evidence="2" type="ORF">BLL36_27720</name>
</gene>
<feature type="compositionally biased region" description="Polar residues" evidence="1">
    <location>
        <begin position="1"/>
        <end position="11"/>
    </location>
</feature>
<proteinExistence type="predicted"/>
<dbReference type="InterPro" id="IPR019587">
    <property type="entry name" value="Polyketide_cyclase/dehydratase"/>
</dbReference>
<protein>
    <submittedName>
        <fullName evidence="2">Cyclase/dehydrase</fullName>
    </submittedName>
</protein>
<evidence type="ECO:0000313" key="3">
    <source>
        <dbReference type="Proteomes" id="UP000189295"/>
    </source>
</evidence>
<evidence type="ECO:0000256" key="1">
    <source>
        <dbReference type="SAM" id="MobiDB-lite"/>
    </source>
</evidence>
<dbReference type="AlphaFoldDB" id="A0A1V2JWW1"/>
<name>A0A1V2JWW1_PSECE</name>
<organism evidence="2 3">
    <name type="scientific">Pseudomonas cedrina subsp. cedrina</name>
    <dbReference type="NCBI Taxonomy" id="76762"/>
    <lineage>
        <taxon>Bacteria</taxon>
        <taxon>Pseudomonadati</taxon>
        <taxon>Pseudomonadota</taxon>
        <taxon>Gammaproteobacteria</taxon>
        <taxon>Pseudomonadales</taxon>
        <taxon>Pseudomonadaceae</taxon>
        <taxon>Pseudomonas</taxon>
    </lineage>
</organism>
<dbReference type="RefSeq" id="WP_076954903.1">
    <property type="nucleotide sequence ID" value="NZ_MNPW01000020.1"/>
</dbReference>
<dbReference type="Gene3D" id="3.30.530.20">
    <property type="match status" value="1"/>
</dbReference>
<sequence>MTDQPLISTHTPPDAHRSGTMTKAERTLSLTAGAALLLHGWRKGGLSGALQIAAGAYGVFRGAAGHCALKQTLTLTPYEAQFSSEHQWPLSEAITRSITIMRPLEEVSAFIARPENIGPLLRWVDSVEQLTPNTARWNLRAPAGRRLQCTLVQSDTQDPNVLHWNTPGDARWAHDISVSLTPAPAGRGTQVKAVVVCKPAMGKLGYGLARAISLFSDKALLNALQAVKQQLETGEVSNNRLRPDQDDDFFYVHAGTDQVATDHPSAKTGVVIEGGHH</sequence>
<dbReference type="OrthoDB" id="9797595at2"/>
<dbReference type="Proteomes" id="UP000189295">
    <property type="component" value="Unassembled WGS sequence"/>
</dbReference>
<dbReference type="Pfam" id="PF10604">
    <property type="entry name" value="Polyketide_cyc2"/>
    <property type="match status" value="1"/>
</dbReference>
<reference evidence="2 3" key="1">
    <citation type="submission" date="2016-10" db="EMBL/GenBank/DDBJ databases">
        <title>Pseudomonas lactis sp. nov. and Pseudomonas paralactis sp. nov., isolated from bovine raw milk.</title>
        <authorList>
            <person name="Von Neubeck M."/>
            <person name="Huptas C."/>
            <person name="Glueck C."/>
            <person name="Krewinkel M."/>
            <person name="Stoeckel M."/>
            <person name="Stressler T."/>
            <person name="Fischer L."/>
            <person name="Hinrichs J."/>
            <person name="Scherer S."/>
            <person name="Wenning M."/>
        </authorList>
    </citation>
    <scope>NUCLEOTIDE SEQUENCE [LARGE SCALE GENOMIC DNA]</scope>
    <source>
        <strain evidence="2 3">DSM 17516</strain>
    </source>
</reference>
<accession>A0A1V2JWW1</accession>